<dbReference type="Proteomes" id="UP000784919">
    <property type="component" value="Unassembled WGS sequence"/>
</dbReference>
<protein>
    <submittedName>
        <fullName evidence="4">Uncharacterized protein</fullName>
    </submittedName>
</protein>
<gene>
    <name evidence="4" type="ORF">E4U56_002456</name>
    <name evidence="3" type="ORF">E4U57_001373</name>
</gene>
<dbReference type="PANTHER" id="PTHR31082:SF4">
    <property type="entry name" value="PHEROMONE-REGULATED MEMBRANE PROTEIN 10"/>
    <property type="match status" value="1"/>
</dbReference>
<sequence length="184" mass="19410">MLVIAVAGFSVVGCTEDLNNHFSPNALIPTMLGALTVAILASLYSRWSGRVQSLGLDFVNFWRRRVSGTRRSQADAWPLPSSSELEANVGPPSNFDDGRTPRRVGHRLAAATMLPGLLVLMPAGLVAAGSLLADFDTAADAVNGTIFHPGLRLFQVAGMLSIGVSLGALILDPLGRRRGGLTSF</sequence>
<evidence type="ECO:0000313" key="4">
    <source>
        <dbReference type="EMBL" id="KAG5976114.1"/>
    </source>
</evidence>
<feature type="region of interest" description="Disordered" evidence="1">
    <location>
        <begin position="73"/>
        <end position="100"/>
    </location>
</feature>
<accession>A0A9P7MXY7</accession>
<comment type="caution">
    <text evidence="4">The sequence shown here is derived from an EMBL/GenBank/DDBJ whole genome shotgun (WGS) entry which is preliminary data.</text>
</comment>
<keyword evidence="2" id="KW-0812">Transmembrane</keyword>
<dbReference type="EMBL" id="SRPR01000015">
    <property type="protein sequence ID" value="KAG5967044.1"/>
    <property type="molecule type" value="Genomic_DNA"/>
</dbReference>
<keyword evidence="5" id="KW-1185">Reference proteome</keyword>
<proteinExistence type="predicted"/>
<dbReference type="OrthoDB" id="10474114at2759"/>
<keyword evidence="2" id="KW-0472">Membrane</keyword>
<evidence type="ECO:0000313" key="3">
    <source>
        <dbReference type="EMBL" id="KAG5967044.1"/>
    </source>
</evidence>
<evidence type="ECO:0000313" key="5">
    <source>
        <dbReference type="Proteomes" id="UP000742024"/>
    </source>
</evidence>
<evidence type="ECO:0000256" key="2">
    <source>
        <dbReference type="SAM" id="Phobius"/>
    </source>
</evidence>
<evidence type="ECO:0000313" key="6">
    <source>
        <dbReference type="Proteomes" id="UP000784919"/>
    </source>
</evidence>
<dbReference type="AlphaFoldDB" id="A0A9P7MXY7"/>
<dbReference type="EMBL" id="SRPS01000018">
    <property type="protein sequence ID" value="KAG5976114.1"/>
    <property type="molecule type" value="Genomic_DNA"/>
</dbReference>
<evidence type="ECO:0000256" key="1">
    <source>
        <dbReference type="SAM" id="MobiDB-lite"/>
    </source>
</evidence>
<feature type="transmembrane region" description="Helical" evidence="2">
    <location>
        <begin position="24"/>
        <end position="44"/>
    </location>
</feature>
<name>A0A9P7MXY7_9HYPO</name>
<feature type="transmembrane region" description="Helical" evidence="2">
    <location>
        <begin position="153"/>
        <end position="171"/>
    </location>
</feature>
<dbReference type="Proteomes" id="UP000742024">
    <property type="component" value="Unassembled WGS sequence"/>
</dbReference>
<keyword evidence="2" id="KW-1133">Transmembrane helix</keyword>
<reference evidence="4 5" key="1">
    <citation type="journal article" date="2020" name="bioRxiv">
        <title>Whole genome comparisons of ergot fungi reveals the divergence and evolution of species within the genus Claviceps are the result of varying mechanisms driving genome evolution and host range expansion.</title>
        <authorList>
            <person name="Wyka S.A."/>
            <person name="Mondo S.J."/>
            <person name="Liu M."/>
            <person name="Dettman J."/>
            <person name="Nalam V."/>
            <person name="Broders K.D."/>
        </authorList>
    </citation>
    <scope>NUCLEOTIDE SEQUENCE</scope>
    <source>
        <strain evidence="4">CCC 1102</strain>
        <strain evidence="3 5">LM583</strain>
    </source>
</reference>
<dbReference type="PANTHER" id="PTHR31082">
    <property type="entry name" value="PHEROMONE-REGULATED MEMBRANE PROTEIN 10"/>
    <property type="match status" value="1"/>
</dbReference>
<feature type="transmembrane region" description="Helical" evidence="2">
    <location>
        <begin position="108"/>
        <end position="133"/>
    </location>
</feature>
<dbReference type="InterPro" id="IPR051361">
    <property type="entry name" value="ThrE/Ser_Exporter"/>
</dbReference>
<organism evidence="4 6">
    <name type="scientific">Claviceps arundinis</name>
    <dbReference type="NCBI Taxonomy" id="1623583"/>
    <lineage>
        <taxon>Eukaryota</taxon>
        <taxon>Fungi</taxon>
        <taxon>Dikarya</taxon>
        <taxon>Ascomycota</taxon>
        <taxon>Pezizomycotina</taxon>
        <taxon>Sordariomycetes</taxon>
        <taxon>Hypocreomycetidae</taxon>
        <taxon>Hypocreales</taxon>
        <taxon>Clavicipitaceae</taxon>
        <taxon>Claviceps</taxon>
    </lineage>
</organism>